<proteinExistence type="predicted"/>
<evidence type="ECO:0000313" key="2">
    <source>
        <dbReference type="EMBL" id="GIY73346.1"/>
    </source>
</evidence>
<dbReference type="EMBL" id="BPLR01015069">
    <property type="protein sequence ID" value="GIY73346.1"/>
    <property type="molecule type" value="Genomic_DNA"/>
</dbReference>
<keyword evidence="1" id="KW-0472">Membrane</keyword>
<accession>A0AAV4VSX6</accession>
<feature type="transmembrane region" description="Helical" evidence="1">
    <location>
        <begin position="20"/>
        <end position="38"/>
    </location>
</feature>
<keyword evidence="1" id="KW-1133">Transmembrane helix</keyword>
<reference evidence="2 3" key="1">
    <citation type="submission" date="2021-06" db="EMBL/GenBank/DDBJ databases">
        <title>Caerostris extrusa draft genome.</title>
        <authorList>
            <person name="Kono N."/>
            <person name="Arakawa K."/>
        </authorList>
    </citation>
    <scope>NUCLEOTIDE SEQUENCE [LARGE SCALE GENOMIC DNA]</scope>
</reference>
<name>A0AAV4VSX6_CAEEX</name>
<feature type="transmembrane region" description="Helical" evidence="1">
    <location>
        <begin position="75"/>
        <end position="91"/>
    </location>
</feature>
<comment type="caution">
    <text evidence="2">The sequence shown here is derived from an EMBL/GenBank/DDBJ whole genome shotgun (WGS) entry which is preliminary data.</text>
</comment>
<protein>
    <submittedName>
        <fullName evidence="2">Uncharacterized protein</fullName>
    </submittedName>
</protein>
<evidence type="ECO:0000313" key="3">
    <source>
        <dbReference type="Proteomes" id="UP001054945"/>
    </source>
</evidence>
<keyword evidence="1" id="KW-0812">Transmembrane</keyword>
<sequence length="152" mass="16864">MSTLSGVRRIGNIFQATRGALLAALATNFPLVTHVWALRHCSTSNLGISGICKRMKIPNSVSSCSDCLANPLEYLIIWLSLLNLLAVLLKLNGKTNTRNMQLVIAIQCLLSGSIKDELLQIAFRYGKVMRMPLVEFFHLNGVHLGIHFDKMQ</sequence>
<keyword evidence="3" id="KW-1185">Reference proteome</keyword>
<dbReference type="AlphaFoldDB" id="A0AAV4VSX6"/>
<evidence type="ECO:0000256" key="1">
    <source>
        <dbReference type="SAM" id="Phobius"/>
    </source>
</evidence>
<dbReference type="Proteomes" id="UP001054945">
    <property type="component" value="Unassembled WGS sequence"/>
</dbReference>
<organism evidence="2 3">
    <name type="scientific">Caerostris extrusa</name>
    <name type="common">Bark spider</name>
    <name type="synonym">Caerostris bankana</name>
    <dbReference type="NCBI Taxonomy" id="172846"/>
    <lineage>
        <taxon>Eukaryota</taxon>
        <taxon>Metazoa</taxon>
        <taxon>Ecdysozoa</taxon>
        <taxon>Arthropoda</taxon>
        <taxon>Chelicerata</taxon>
        <taxon>Arachnida</taxon>
        <taxon>Araneae</taxon>
        <taxon>Araneomorphae</taxon>
        <taxon>Entelegynae</taxon>
        <taxon>Araneoidea</taxon>
        <taxon>Araneidae</taxon>
        <taxon>Caerostris</taxon>
    </lineage>
</organism>
<gene>
    <name evidence="2" type="ORF">CEXT_157491</name>
</gene>